<sequence>MDEIEFKLTSNNPVLIAHGLSKLLESIKIKIKTGSSINDLSKISELQSLYKRCKNENTAVSFTACQALISLVENGLLEISSALSQFIVTLNETKNYLAAIAAICNLLVLELKLRDSTIEYTCPFFIKAPQHPLISVLIQKPDAWRDVLGQMQSMLHCKSEYLTNHIELLRPVFMYTLCNPLKNSSESCRQRLWHLLLNTQGTMHLQLEILQWLRVNDTSSCINTSNMILELAELTLVQKNYELSIALAPLIMALALDLLKHNSDPRSNINMIESIVNSIDGFTDDITGNIMLALLSEILIVAPTFCLIDVMKIGKLIIEKFRYNEVIAHSLIASILPWMAYVNLLTTDALDIGKDLINTISQNSYQRNNINELCSNKHQYVNIIRHANQHYQFYAEFFKYFEYTKDDDLIFWLERLLKIPIEFLLDYQIILSGIFLQCNISNVIKITAKLLLQIAQCNKSTAGYVLSLLLYKLTSTHEIDVTKDLIIILPELAVSKENVPIIIHTLETFVKADKPLKYLAINLYLKTWLVEPRCHRHLLTALIDMNKNDKTMMGNVTCAKAMKFICEHKPEHGAELVPLLSHILNCCTDTTGSAAYAMALEGISALCLSGIADICSTWKVLSPKIYKEQRTIVIKSICGFFAGIPSSPTQSEDEIDKLINEALTQLWQFTCFDTTRNMEIIESAFKALSAYPLNKMTLSVLPEQYKSNLKLPENYVKSSDTEETKIEDIFTYIPGTCWISMLENIYEPARSIAGNLIIKFITDELYYLRTGIYMWPMGEPTNFKYLPEKSPARAVGEYLRRYKVLSTPDKQKVAVECLRIFANKYPKALPPIKWNLMNNAMKISDEAWSYGVTIACHQAIVSPSAKEFLSKYLTEIAMKISEMSEDEFENKCWHLCLQLEDICRGVMSNALGAFLDSIVNYIVDKAIIGRENFVCMFSQLSIYFSKSLMDDLVHHDNKTLITDILEKLLIKVHVKHKMFSSIVEAMLQMSVEQIERITLPAVWTEITNEKLEKAIVIRAGLVLKKDNEMPLSWMNEIIRVSASMPGTHRCLLDNIVRILPHLRHEKSNATWCWDLMCRIQTIIVDSTKNHSIDSIKFLCDTLFATVIILSCSNCQMANDESIITLHDVRAQLFPHAIAKIISKPHWKDMTLQIMEWLNFMRTSSLLESYKIVFHNALVSLKKERCFDDLWTKYLSIRSPINL</sequence>
<gene>
    <name evidence="2" type="ORF">PV327_003869</name>
</gene>
<dbReference type="PANTHER" id="PTHR16212:SF4">
    <property type="entry name" value="FOCADHESIN"/>
    <property type="match status" value="1"/>
</dbReference>
<evidence type="ECO:0000313" key="3">
    <source>
        <dbReference type="Proteomes" id="UP001168972"/>
    </source>
</evidence>
<protein>
    <recommendedName>
        <fullName evidence="1">DUF3730 domain-containing protein</fullName>
    </recommendedName>
</protein>
<dbReference type="SUPFAM" id="SSF48371">
    <property type="entry name" value="ARM repeat"/>
    <property type="match status" value="1"/>
</dbReference>
<dbReference type="Pfam" id="PF12530">
    <property type="entry name" value="DUF3730"/>
    <property type="match status" value="1"/>
</dbReference>
<dbReference type="Proteomes" id="UP001168972">
    <property type="component" value="Unassembled WGS sequence"/>
</dbReference>
<dbReference type="AlphaFoldDB" id="A0AA39G4X3"/>
<dbReference type="InterPro" id="IPR045163">
    <property type="entry name" value="Focadhesin/RST1"/>
</dbReference>
<dbReference type="EMBL" id="JAQQBR010000002">
    <property type="protein sequence ID" value="KAK0181597.1"/>
    <property type="molecule type" value="Genomic_DNA"/>
</dbReference>
<dbReference type="GO" id="GO:0060147">
    <property type="term" value="P:regulation of post-transcriptional gene silencing"/>
    <property type="evidence" value="ECO:0007669"/>
    <property type="project" value="InterPro"/>
</dbReference>
<organism evidence="2 3">
    <name type="scientific">Microctonus hyperodae</name>
    <name type="common">Parasitoid wasp</name>
    <dbReference type="NCBI Taxonomy" id="165561"/>
    <lineage>
        <taxon>Eukaryota</taxon>
        <taxon>Metazoa</taxon>
        <taxon>Ecdysozoa</taxon>
        <taxon>Arthropoda</taxon>
        <taxon>Hexapoda</taxon>
        <taxon>Insecta</taxon>
        <taxon>Pterygota</taxon>
        <taxon>Neoptera</taxon>
        <taxon>Endopterygota</taxon>
        <taxon>Hymenoptera</taxon>
        <taxon>Apocrita</taxon>
        <taxon>Ichneumonoidea</taxon>
        <taxon>Braconidae</taxon>
        <taxon>Euphorinae</taxon>
        <taxon>Microctonus</taxon>
    </lineage>
</organism>
<name>A0AA39G4X3_MICHY</name>
<accession>A0AA39G4X3</accession>
<evidence type="ECO:0000259" key="1">
    <source>
        <dbReference type="Pfam" id="PF12530"/>
    </source>
</evidence>
<reference evidence="2" key="1">
    <citation type="journal article" date="2023" name="bioRxiv">
        <title>Scaffold-level genome assemblies of two parasitoid biocontrol wasps reveal the parthenogenesis mechanism and an associated novel virus.</title>
        <authorList>
            <person name="Inwood S."/>
            <person name="Skelly J."/>
            <person name="Guhlin J."/>
            <person name="Harrop T."/>
            <person name="Goldson S."/>
            <person name="Dearden P."/>
        </authorList>
    </citation>
    <scope>NUCLEOTIDE SEQUENCE</scope>
    <source>
        <strain evidence="2">Lincoln</strain>
        <tissue evidence="2">Whole body</tissue>
    </source>
</reference>
<feature type="domain" description="DUF3730" evidence="1">
    <location>
        <begin position="466"/>
        <end position="688"/>
    </location>
</feature>
<reference evidence="2" key="2">
    <citation type="submission" date="2023-03" db="EMBL/GenBank/DDBJ databases">
        <authorList>
            <person name="Inwood S.N."/>
            <person name="Skelly J.G."/>
            <person name="Guhlin J."/>
            <person name="Harrop T.W.R."/>
            <person name="Goldson S.G."/>
            <person name="Dearden P.K."/>
        </authorList>
    </citation>
    <scope>NUCLEOTIDE SEQUENCE</scope>
    <source>
        <strain evidence="2">Lincoln</strain>
        <tissue evidence="2">Whole body</tissue>
    </source>
</reference>
<dbReference type="InterPro" id="IPR016024">
    <property type="entry name" value="ARM-type_fold"/>
</dbReference>
<evidence type="ECO:0000313" key="2">
    <source>
        <dbReference type="EMBL" id="KAK0181597.1"/>
    </source>
</evidence>
<dbReference type="InterPro" id="IPR022542">
    <property type="entry name" value="FOCAD/RST1_DUF3730"/>
</dbReference>
<comment type="caution">
    <text evidence="2">The sequence shown here is derived from an EMBL/GenBank/DDBJ whole genome shotgun (WGS) entry which is preliminary data.</text>
</comment>
<proteinExistence type="predicted"/>
<keyword evidence="3" id="KW-1185">Reference proteome</keyword>
<dbReference type="PANTHER" id="PTHR16212">
    <property type="entry name" value="FOCADHESIN FAMILY MEMBER"/>
    <property type="match status" value="1"/>
</dbReference>